<dbReference type="AlphaFoldDB" id="A0A5N5QNI2"/>
<gene>
    <name evidence="4" type="ORF">CTheo_3248</name>
</gene>
<keyword evidence="4" id="KW-0378">Hydrolase</keyword>
<comment type="caution">
    <text evidence="4">The sequence shown here is derived from an EMBL/GenBank/DDBJ whole genome shotgun (WGS) entry which is preliminary data.</text>
</comment>
<dbReference type="Gene3D" id="2.60.40.1180">
    <property type="entry name" value="Golgi alpha-mannosidase II"/>
    <property type="match status" value="1"/>
</dbReference>
<dbReference type="Pfam" id="PF16862">
    <property type="entry name" value="Glyco_hydro_79C"/>
    <property type="match status" value="1"/>
</dbReference>
<dbReference type="InterPro" id="IPR052974">
    <property type="entry name" value="GH79_Enzymes"/>
</dbReference>
<feature type="chain" id="PRO_5024376991" evidence="2">
    <location>
        <begin position="24"/>
        <end position="662"/>
    </location>
</feature>
<evidence type="ECO:0000313" key="5">
    <source>
        <dbReference type="Proteomes" id="UP000383932"/>
    </source>
</evidence>
<feature type="domain" description="Beta-glucuronidase C-terminal" evidence="3">
    <location>
        <begin position="453"/>
        <end position="562"/>
    </location>
</feature>
<dbReference type="Proteomes" id="UP000383932">
    <property type="component" value="Unassembled WGS sequence"/>
</dbReference>
<accession>A0A5N5QNI2</accession>
<keyword evidence="5" id="KW-1185">Reference proteome</keyword>
<dbReference type="InterPro" id="IPR017853">
    <property type="entry name" value="GH"/>
</dbReference>
<sequence>MRTAQLLVFLASVWAPLTEQVAASVTIYGTKSAKTIPTSSAYAAVASLAAYDQTILNSPSPPNPAITTNFLVQLYPNSMDGLSIKQSGSFMGFSVELSVVQNTLGKNSTHLLVPFLNYMANVRSRGGSVSIRIGGNSQDQAYLVPAEDIPKNGVIAKQAQSGATTTTETPDVTFSSDLFTMMKNIGDLVNAKFYFGLNFFNPNNETNAVLVAQTAEKILGDRLLGFQLGNEPDLYGSHGRRNSSYSMQNYMNDYQTMITDLNAASLATNQILIGPSTCCNWNETDLFNLGYLSTYSANLKMVAVQRYPTDNCKINGNVHDPQETFSSYIGHNTVTDLAAQYVTSSSRWKAIRVDGDEHCLMRWFPRFAATMWAADLGFQFAFINFSQIMLHVGGQNTYYNPFTPPPTNLSTSFGWTTGSIYYSTLLVAEAFGQSENAQIVDLYMNSNNVLTPGYAIFENGNPVRVVLFNYIDDSTGANDYTANIAIGGQQTGLTSTTPSSVKVRYMRAPSLGSHNVTWAGQSLGGELGSDGRLMGTQETVTIQCDTTAQTCAIPVKAPSIALVFLTDTAVQESSPDASVIQTFPTTAVTNDPSKITVSVDPSVLATSNGRGAAEHNWLGSTSEGSVSSAPGRMQAGVAAFSATLIALSAAAFLISSSGLTSH</sequence>
<dbReference type="Gene3D" id="3.20.20.80">
    <property type="entry name" value="Glycosidases"/>
    <property type="match status" value="1"/>
</dbReference>
<organism evidence="4 5">
    <name type="scientific">Ceratobasidium theobromae</name>
    <dbReference type="NCBI Taxonomy" id="1582974"/>
    <lineage>
        <taxon>Eukaryota</taxon>
        <taxon>Fungi</taxon>
        <taxon>Dikarya</taxon>
        <taxon>Basidiomycota</taxon>
        <taxon>Agaricomycotina</taxon>
        <taxon>Agaricomycetes</taxon>
        <taxon>Cantharellales</taxon>
        <taxon>Ceratobasidiaceae</taxon>
        <taxon>Ceratobasidium</taxon>
    </lineage>
</organism>
<keyword evidence="2" id="KW-0732">Signal</keyword>
<reference evidence="4 5" key="1">
    <citation type="journal article" date="2019" name="Fungal Biol. Biotechnol.">
        <title>Draft genome sequence of fastidious pathogen Ceratobasidium theobromae, which causes vascular-streak dieback in Theobroma cacao.</title>
        <authorList>
            <person name="Ali S.S."/>
            <person name="Asman A."/>
            <person name="Shao J."/>
            <person name="Firmansyah A.P."/>
            <person name="Susilo A.W."/>
            <person name="Rosmana A."/>
            <person name="McMahon P."/>
            <person name="Junaid M."/>
            <person name="Guest D."/>
            <person name="Kheng T.Y."/>
            <person name="Meinhardt L.W."/>
            <person name="Bailey B.A."/>
        </authorList>
    </citation>
    <scope>NUCLEOTIDE SEQUENCE [LARGE SCALE GENOMIC DNA]</scope>
    <source>
        <strain evidence="4 5">CT2</strain>
    </source>
</reference>
<proteinExistence type="predicted"/>
<dbReference type="PANTHER" id="PTHR36183">
    <property type="entry name" value="BETA-GLUCURONIDASE"/>
    <property type="match status" value="1"/>
</dbReference>
<keyword evidence="1" id="KW-0472">Membrane</keyword>
<evidence type="ECO:0000313" key="4">
    <source>
        <dbReference type="EMBL" id="KAB5593330.1"/>
    </source>
</evidence>
<evidence type="ECO:0000256" key="1">
    <source>
        <dbReference type="SAM" id="Phobius"/>
    </source>
</evidence>
<protein>
    <submittedName>
        <fullName evidence="4">Glycoside hydrolase family 79 protein</fullName>
    </submittedName>
</protein>
<evidence type="ECO:0000256" key="2">
    <source>
        <dbReference type="SAM" id="SignalP"/>
    </source>
</evidence>
<dbReference type="EMBL" id="SSOP01000040">
    <property type="protein sequence ID" value="KAB5593330.1"/>
    <property type="molecule type" value="Genomic_DNA"/>
</dbReference>
<dbReference type="PANTHER" id="PTHR36183:SF2">
    <property type="entry name" value="BETA-GLUCURONIDASE C-TERMINAL DOMAIN-CONTAINING PROTEIN"/>
    <property type="match status" value="1"/>
</dbReference>
<evidence type="ECO:0000259" key="3">
    <source>
        <dbReference type="Pfam" id="PF16862"/>
    </source>
</evidence>
<keyword evidence="1" id="KW-0812">Transmembrane</keyword>
<keyword evidence="1" id="KW-1133">Transmembrane helix</keyword>
<dbReference type="InterPro" id="IPR031728">
    <property type="entry name" value="GlcAase_C"/>
</dbReference>
<feature type="transmembrane region" description="Helical" evidence="1">
    <location>
        <begin position="635"/>
        <end position="654"/>
    </location>
</feature>
<dbReference type="InterPro" id="IPR013780">
    <property type="entry name" value="Glyco_hydro_b"/>
</dbReference>
<name>A0A5N5QNI2_9AGAM</name>
<dbReference type="OrthoDB" id="2796951at2759"/>
<feature type="signal peptide" evidence="2">
    <location>
        <begin position="1"/>
        <end position="23"/>
    </location>
</feature>
<dbReference type="SUPFAM" id="SSF51445">
    <property type="entry name" value="(Trans)glycosidases"/>
    <property type="match status" value="1"/>
</dbReference>
<dbReference type="GO" id="GO:0016787">
    <property type="term" value="F:hydrolase activity"/>
    <property type="evidence" value="ECO:0007669"/>
    <property type="project" value="UniProtKB-KW"/>
</dbReference>